<feature type="binding site" evidence="5">
    <location>
        <position position="21"/>
    </location>
    <ligand>
        <name>S-adenosyl-L-methionine</name>
        <dbReference type="ChEBI" id="CHEBI:59789"/>
    </ligand>
</feature>
<dbReference type="PROSITE" id="PS01131">
    <property type="entry name" value="RRNA_A_DIMETH"/>
    <property type="match status" value="1"/>
</dbReference>
<evidence type="ECO:0000256" key="4">
    <source>
        <dbReference type="ARBA" id="ARBA00022884"/>
    </source>
</evidence>
<dbReference type="InterPro" id="IPR020598">
    <property type="entry name" value="rRNA_Ade_methylase_Trfase_N"/>
</dbReference>
<dbReference type="RefSeq" id="WP_037756559.1">
    <property type="nucleotide sequence ID" value="NZ_BAAANQ010000013.1"/>
</dbReference>
<dbReference type="PROSITE" id="PS51689">
    <property type="entry name" value="SAM_RNA_A_N6_MT"/>
    <property type="match status" value="1"/>
</dbReference>
<feature type="binding site" evidence="5">
    <location>
        <position position="90"/>
    </location>
    <ligand>
        <name>S-adenosyl-L-methionine</name>
        <dbReference type="ChEBI" id="CHEBI:59789"/>
    </ligand>
</feature>
<reference evidence="8" key="1">
    <citation type="journal article" date="2019" name="Int. J. Syst. Evol. Microbiol.">
        <title>The Global Catalogue of Microorganisms (GCM) 10K type strain sequencing project: providing services to taxonomists for standard genome sequencing and annotation.</title>
        <authorList>
            <consortium name="The Broad Institute Genomics Platform"/>
            <consortium name="The Broad Institute Genome Sequencing Center for Infectious Disease"/>
            <person name="Wu L."/>
            <person name="Ma J."/>
        </authorList>
    </citation>
    <scope>NUCLEOTIDE SEQUENCE [LARGE SCALE GENOMIC DNA]</scope>
    <source>
        <strain evidence="8">JCM 14549</strain>
    </source>
</reference>
<evidence type="ECO:0000256" key="3">
    <source>
        <dbReference type="ARBA" id="ARBA00022691"/>
    </source>
</evidence>
<dbReference type="SUPFAM" id="SSF53335">
    <property type="entry name" value="S-adenosyl-L-methionine-dependent methyltransferases"/>
    <property type="match status" value="1"/>
</dbReference>
<keyword evidence="4 5" id="KW-0694">RNA-binding</keyword>
<evidence type="ECO:0000256" key="5">
    <source>
        <dbReference type="PROSITE-ProRule" id="PRU01026"/>
    </source>
</evidence>
<dbReference type="NCBIfam" id="NF000499">
    <property type="entry name" value="Erm23S_rRNA_broad"/>
    <property type="match status" value="1"/>
</dbReference>
<sequence>MPVLTPRTAHVARRRLTLSQNFLHHAPSIRTIVHASGVRPGALVVEPGAGEGHLSRALAATAGRVIAYEIDRTLAGRFPAHPRIRLVQGDFLRATPPREPFAVVGNIPYSRTTDIVRWCLAAPHLTSATLLTQLEYARKRTGDFGSWPLLTVRNWPRYAWRLGPRIHRRHFVPVPRTDSAVLHLDRRDRPLLPAAELEAYGAFVDLGFTGRGGSLHATLTHHYGRRRTRTRTLDLDPALPCGRVPPERWLRLYRELAH</sequence>
<feature type="binding site" evidence="5">
    <location>
        <position position="106"/>
    </location>
    <ligand>
        <name>S-adenosyl-L-methionine</name>
        <dbReference type="ChEBI" id="CHEBI:59789"/>
    </ligand>
</feature>
<evidence type="ECO:0000256" key="2">
    <source>
        <dbReference type="ARBA" id="ARBA00022679"/>
    </source>
</evidence>
<dbReference type="EMBL" id="BAAANQ010000013">
    <property type="protein sequence ID" value="GAA2063079.1"/>
    <property type="molecule type" value="Genomic_DNA"/>
</dbReference>
<evidence type="ECO:0000256" key="1">
    <source>
        <dbReference type="ARBA" id="ARBA00022603"/>
    </source>
</evidence>
<dbReference type="CDD" id="cd02440">
    <property type="entry name" value="AdoMet_MTases"/>
    <property type="match status" value="1"/>
</dbReference>
<evidence type="ECO:0000313" key="7">
    <source>
        <dbReference type="EMBL" id="GAA2063079.1"/>
    </source>
</evidence>
<dbReference type="Gene3D" id="1.10.8.100">
    <property type="entry name" value="Ribosomal RNA adenine dimethylase-like, domain 2"/>
    <property type="match status" value="1"/>
</dbReference>
<evidence type="ECO:0000313" key="8">
    <source>
        <dbReference type="Proteomes" id="UP001403094"/>
    </source>
</evidence>
<feature type="binding site" evidence="5">
    <location>
        <position position="48"/>
    </location>
    <ligand>
        <name>S-adenosyl-L-methionine</name>
        <dbReference type="ChEBI" id="CHEBI:59789"/>
    </ligand>
</feature>
<dbReference type="InterPro" id="IPR023165">
    <property type="entry name" value="rRNA_Ade_diMease-like_C"/>
</dbReference>
<proteinExistence type="inferred from homology"/>
<keyword evidence="2 5" id="KW-0808">Transferase</keyword>
<dbReference type="InterPro" id="IPR001737">
    <property type="entry name" value="KsgA/Erm"/>
</dbReference>
<name>A0ABP5H597_9ACTN</name>
<organism evidence="7 8">
    <name type="scientific">Streptomyces cheonanensis</name>
    <dbReference type="NCBI Taxonomy" id="312720"/>
    <lineage>
        <taxon>Bacteria</taxon>
        <taxon>Bacillati</taxon>
        <taxon>Actinomycetota</taxon>
        <taxon>Actinomycetes</taxon>
        <taxon>Kitasatosporales</taxon>
        <taxon>Streptomycetaceae</taxon>
        <taxon>Streptomyces</taxon>
    </lineage>
</organism>
<evidence type="ECO:0000259" key="6">
    <source>
        <dbReference type="SMART" id="SM00650"/>
    </source>
</evidence>
<keyword evidence="1 5" id="KW-0489">Methyltransferase</keyword>
<keyword evidence="8" id="KW-1185">Reference proteome</keyword>
<dbReference type="InterPro" id="IPR020596">
    <property type="entry name" value="rRNA_Ade_Mease_Trfase_CS"/>
</dbReference>
<comment type="similarity">
    <text evidence="5">Belongs to the class I-like SAM-binding methyltransferase superfamily. rRNA adenine N(6)-methyltransferase family.</text>
</comment>
<dbReference type="Proteomes" id="UP001403094">
    <property type="component" value="Unassembled WGS sequence"/>
</dbReference>
<comment type="caution">
    <text evidence="7">The sequence shown here is derived from an EMBL/GenBank/DDBJ whole genome shotgun (WGS) entry which is preliminary data.</text>
</comment>
<dbReference type="Pfam" id="PF00398">
    <property type="entry name" value="RrnaAD"/>
    <property type="match status" value="1"/>
</dbReference>
<dbReference type="PANTHER" id="PTHR11727:SF7">
    <property type="entry name" value="DIMETHYLADENOSINE TRANSFERASE-RELATED"/>
    <property type="match status" value="1"/>
</dbReference>
<dbReference type="SMART" id="SM00650">
    <property type="entry name" value="rADc"/>
    <property type="match status" value="1"/>
</dbReference>
<feature type="binding site" evidence="5">
    <location>
        <position position="69"/>
    </location>
    <ligand>
        <name>S-adenosyl-L-methionine</name>
        <dbReference type="ChEBI" id="CHEBI:59789"/>
    </ligand>
</feature>
<dbReference type="Gene3D" id="3.40.50.150">
    <property type="entry name" value="Vaccinia Virus protein VP39"/>
    <property type="match status" value="1"/>
</dbReference>
<protein>
    <submittedName>
        <fullName evidence="7">23S rRNA (Adenine(2058)-N(6))-methyltransferase Erm(O)</fullName>
    </submittedName>
</protein>
<feature type="domain" description="Ribosomal RNA adenine methylase transferase N-terminal" evidence="6">
    <location>
        <begin position="28"/>
        <end position="188"/>
    </location>
</feature>
<accession>A0ABP5H597</accession>
<feature type="binding site" evidence="5">
    <location>
        <position position="23"/>
    </location>
    <ligand>
        <name>S-adenosyl-L-methionine</name>
        <dbReference type="ChEBI" id="CHEBI:59789"/>
    </ligand>
</feature>
<keyword evidence="3 5" id="KW-0949">S-adenosyl-L-methionine</keyword>
<gene>
    <name evidence="7" type="primary">erm(O)</name>
    <name evidence="7" type="ORF">GCM10009757_47650</name>
</gene>
<dbReference type="PANTHER" id="PTHR11727">
    <property type="entry name" value="DIMETHYLADENOSINE TRANSFERASE"/>
    <property type="match status" value="1"/>
</dbReference>
<dbReference type="InterPro" id="IPR029063">
    <property type="entry name" value="SAM-dependent_MTases_sf"/>
</dbReference>